<protein>
    <recommendedName>
        <fullName evidence="4">Portal protein</fullName>
    </recommendedName>
</protein>
<reference evidence="2" key="1">
    <citation type="submission" date="2020-08" db="EMBL/GenBank/DDBJ databases">
        <title>Genome public.</title>
        <authorList>
            <person name="Liu C."/>
            <person name="Sun Q."/>
        </authorList>
    </citation>
    <scope>NUCLEOTIDE SEQUENCE</scope>
    <source>
        <strain evidence="2">H8</strain>
    </source>
</reference>
<evidence type="ECO:0000313" key="3">
    <source>
        <dbReference type="Proteomes" id="UP000611762"/>
    </source>
</evidence>
<evidence type="ECO:0000256" key="1">
    <source>
        <dbReference type="SAM" id="MobiDB-lite"/>
    </source>
</evidence>
<sequence length="573" mass="64296">MDFEKMKSCYVQYRSSLSGFRERVKQSRLWFKQQQTEYQGGFAAGAGRPKSHSGHIFNAIQYKHADLMDNYPAANILPREPKDEESAKVLTEIVPFILERCAFKRTYDLNLYNKLISGTAAYGVFFNPDAEGGRGDIEVKDVELLNLTWQPDAVSLSESKYIFYDTFMDAEDFCAVYDNLEGVSMQMQYDEQKELAGEDAYRTVVITDAYYKKLEKGGRRILHFARFSGSRVLFSSEDEGKQFQNGFYAHGEYPFIFDLLNPVPGELTGLGLVDVAKDMQAYIDRLDEAINRKCLICAQDRYFFSENSGVNEDEFLDVSRPLVHVRGSLDETRAAPLNVAQLPNYIVEHRNNKIAELKEITGNRDFAQGGSNGGVTAASAITALQTASDKLVRDSVTFSYIAFEQMVRLVVELIREFYDEPRIFRVTGDDGKNEYRSVSSAELFSGGERSVFDISLTVEKNNPYQRATHNQLILELNNAGLLNPDNFENASFILKNLNFDGKDKLIRDLEELTMKRRQQAEAMQQAQSGGEPQGGAGTPLVEIPIGNEDGMADSGQDSGFDGGTLVEIPLGQS</sequence>
<evidence type="ECO:0008006" key="4">
    <source>
        <dbReference type="Google" id="ProtNLM"/>
    </source>
</evidence>
<dbReference type="AlphaFoldDB" id="A0A926HVG9"/>
<dbReference type="Proteomes" id="UP000611762">
    <property type="component" value="Unassembled WGS sequence"/>
</dbReference>
<evidence type="ECO:0000313" key="2">
    <source>
        <dbReference type="EMBL" id="MBC8541637.1"/>
    </source>
</evidence>
<gene>
    <name evidence="2" type="ORF">H8698_11670</name>
</gene>
<feature type="region of interest" description="Disordered" evidence="1">
    <location>
        <begin position="517"/>
        <end position="573"/>
    </location>
</feature>
<dbReference type="InterPro" id="IPR032427">
    <property type="entry name" value="P22_portal"/>
</dbReference>
<comment type="caution">
    <text evidence="2">The sequence shown here is derived from an EMBL/GenBank/DDBJ whole genome shotgun (WGS) entry which is preliminary data.</text>
</comment>
<name>A0A926HVG9_9FIRM</name>
<accession>A0A926HVG9</accession>
<dbReference type="Pfam" id="PF16510">
    <property type="entry name" value="P22_portal"/>
    <property type="match status" value="2"/>
</dbReference>
<organism evidence="2 3">
    <name type="scientific">Congzhengia minquanensis</name>
    <dbReference type="NCBI Taxonomy" id="2763657"/>
    <lineage>
        <taxon>Bacteria</taxon>
        <taxon>Bacillati</taxon>
        <taxon>Bacillota</taxon>
        <taxon>Clostridia</taxon>
        <taxon>Eubacteriales</taxon>
        <taxon>Oscillospiraceae</taxon>
        <taxon>Congzhengia</taxon>
    </lineage>
</organism>
<keyword evidence="3" id="KW-1185">Reference proteome</keyword>
<proteinExistence type="predicted"/>
<dbReference type="RefSeq" id="WP_249313670.1">
    <property type="nucleotide sequence ID" value="NZ_JACRSU010000005.1"/>
</dbReference>
<dbReference type="EMBL" id="JACRSU010000005">
    <property type="protein sequence ID" value="MBC8541637.1"/>
    <property type="molecule type" value="Genomic_DNA"/>
</dbReference>